<sequence>MSRSRSPESLTDLGWVLSDRLVSAPLRYHLKAPSSRAALSRPRHLSRTLGDGSCVFPRGMLYDWDQMNSTNKGCSRRYQEGLLEV</sequence>
<organism evidence="1">
    <name type="scientific">Picea glauca</name>
    <name type="common">White spruce</name>
    <name type="synonym">Pinus glauca</name>
    <dbReference type="NCBI Taxonomy" id="3330"/>
    <lineage>
        <taxon>Eukaryota</taxon>
        <taxon>Viridiplantae</taxon>
        <taxon>Streptophyta</taxon>
        <taxon>Embryophyta</taxon>
        <taxon>Tracheophyta</taxon>
        <taxon>Spermatophyta</taxon>
        <taxon>Pinopsida</taxon>
        <taxon>Pinidae</taxon>
        <taxon>Conifers I</taxon>
        <taxon>Pinales</taxon>
        <taxon>Pinaceae</taxon>
        <taxon>Picea</taxon>
    </lineage>
</organism>
<proteinExistence type="predicted"/>
<protein>
    <submittedName>
        <fullName evidence="1">Uncharacterized protein</fullName>
    </submittedName>
</protein>
<gene>
    <name evidence="1" type="ORF">ABT39_MTgene4543</name>
</gene>
<reference evidence="1" key="1">
    <citation type="journal article" date="2015" name="Genome Biol. Evol.">
        <title>Organellar Genomes of White Spruce (Picea glauca): Assembly and Annotation.</title>
        <authorList>
            <person name="Jackman S.D."/>
            <person name="Warren R.L."/>
            <person name="Gibb E.A."/>
            <person name="Vandervalk B.P."/>
            <person name="Mohamadi H."/>
            <person name="Chu J."/>
            <person name="Raymond A."/>
            <person name="Pleasance S."/>
            <person name="Coope R."/>
            <person name="Wildung M.R."/>
            <person name="Ritland C.E."/>
            <person name="Bousquet J."/>
            <person name="Jones S.J."/>
            <person name="Bohlmann J."/>
            <person name="Birol I."/>
        </authorList>
    </citation>
    <scope>NUCLEOTIDE SEQUENCE [LARGE SCALE GENOMIC DNA]</scope>
    <source>
        <tissue evidence="1">Flushing bud</tissue>
    </source>
</reference>
<dbReference type="EMBL" id="LKAM01000005">
    <property type="protein sequence ID" value="KUM48528.1"/>
    <property type="molecule type" value="Genomic_DNA"/>
</dbReference>
<evidence type="ECO:0000313" key="1">
    <source>
        <dbReference type="EMBL" id="KUM48528.1"/>
    </source>
</evidence>
<dbReference type="AlphaFoldDB" id="A0A124GNE2"/>
<accession>A0A124GNE2</accession>
<comment type="caution">
    <text evidence="1">The sequence shown here is derived from an EMBL/GenBank/DDBJ whole genome shotgun (WGS) entry which is preliminary data.</text>
</comment>
<keyword evidence="1" id="KW-0496">Mitochondrion</keyword>
<geneLocation type="mitochondrion" evidence="1"/>
<name>A0A124GNE2_PICGL</name>